<sequence>MLLLVVFALVAILVSFLCSVFEAVLLSITPSWLAGIEQKGDRSAKRIKALKDNIDRPLAAILTLNTVAHTAGAAGVGAQAAVVFGNQYLGLVSAVMTVLILVLSEIIPKTIGATWWRQLAPMTAICLNWMVRILSPVIWCLELLTSRMTHGHGNDSELRAEISALAELGRRQGELASEENQILQSLLRFRDGRLNTIMTPRTVVFSLPESVTTAEYLEKYSDKGFSRIPVYEGEPDDITGFVLRAEVLAAHHQSGGTATLGSLCRPILRVLDRERVDTLFSRLVVERSHIAMVVDEYGDMQGVVTLEDLIETLLGMEIVDECDRDVDMQSVARRRRMRWLKKHSLQMFGSSGKLEPANMAPVSKADAAAS</sequence>
<keyword evidence="4 8" id="KW-1133">Transmembrane helix</keyword>
<dbReference type="SUPFAM" id="SSF54631">
    <property type="entry name" value="CBS-domain pair"/>
    <property type="match status" value="1"/>
</dbReference>
<keyword evidence="13" id="KW-1185">Reference proteome</keyword>
<name>A0ABP8UVL5_9GAMM</name>
<evidence type="ECO:0000259" key="11">
    <source>
        <dbReference type="PROSITE" id="PS51846"/>
    </source>
</evidence>
<feature type="transmembrane region" description="Helical" evidence="9">
    <location>
        <begin position="119"/>
        <end position="139"/>
    </location>
</feature>
<feature type="transmembrane region" description="Helical" evidence="9">
    <location>
        <begin position="88"/>
        <end position="107"/>
    </location>
</feature>
<evidence type="ECO:0000259" key="10">
    <source>
        <dbReference type="PROSITE" id="PS51371"/>
    </source>
</evidence>
<keyword evidence="5 7" id="KW-0129">CBS domain</keyword>
<accession>A0ABP8UVL5</accession>
<keyword evidence="2 8" id="KW-0812">Transmembrane</keyword>
<evidence type="ECO:0000256" key="5">
    <source>
        <dbReference type="ARBA" id="ARBA00023122"/>
    </source>
</evidence>
<dbReference type="EMBL" id="BAABFL010000007">
    <property type="protein sequence ID" value="GAA4647865.1"/>
    <property type="molecule type" value="Genomic_DNA"/>
</dbReference>
<feature type="domain" description="CBS" evidence="10">
    <location>
        <begin position="198"/>
        <end position="259"/>
    </location>
</feature>
<evidence type="ECO:0000256" key="7">
    <source>
        <dbReference type="PROSITE-ProRule" id="PRU00703"/>
    </source>
</evidence>
<evidence type="ECO:0000256" key="6">
    <source>
        <dbReference type="ARBA" id="ARBA00023136"/>
    </source>
</evidence>
<dbReference type="RefSeq" id="WP_345192784.1">
    <property type="nucleotide sequence ID" value="NZ_BAABFL010000007.1"/>
</dbReference>
<evidence type="ECO:0000256" key="1">
    <source>
        <dbReference type="ARBA" id="ARBA00004141"/>
    </source>
</evidence>
<evidence type="ECO:0000256" key="9">
    <source>
        <dbReference type="SAM" id="Phobius"/>
    </source>
</evidence>
<feature type="domain" description="CNNM transmembrane" evidence="11">
    <location>
        <begin position="1"/>
        <end position="183"/>
    </location>
</feature>
<keyword evidence="3" id="KW-0677">Repeat</keyword>
<evidence type="ECO:0000313" key="13">
    <source>
        <dbReference type="Proteomes" id="UP001500604"/>
    </source>
</evidence>
<comment type="caution">
    <text evidence="12">The sequence shown here is derived from an EMBL/GenBank/DDBJ whole genome shotgun (WGS) entry which is preliminary data.</text>
</comment>
<dbReference type="InterPro" id="IPR002550">
    <property type="entry name" value="CNNM"/>
</dbReference>
<dbReference type="PANTHER" id="PTHR22777:SF4">
    <property type="entry name" value="UPF0053 PROTEIN SLL1254"/>
    <property type="match status" value="1"/>
</dbReference>
<evidence type="ECO:0000313" key="12">
    <source>
        <dbReference type="EMBL" id="GAA4647865.1"/>
    </source>
</evidence>
<dbReference type="PROSITE" id="PS51371">
    <property type="entry name" value="CBS"/>
    <property type="match status" value="2"/>
</dbReference>
<evidence type="ECO:0000256" key="2">
    <source>
        <dbReference type="ARBA" id="ARBA00022692"/>
    </source>
</evidence>
<comment type="subcellular location">
    <subcellularLocation>
        <location evidence="1">Membrane</location>
        <topology evidence="1">Multi-pass membrane protein</topology>
    </subcellularLocation>
</comment>
<proteinExistence type="predicted"/>
<protein>
    <submittedName>
        <fullName evidence="12">Hemolysin family protein</fullName>
    </submittedName>
</protein>
<reference evidence="13" key="1">
    <citation type="journal article" date="2019" name="Int. J. Syst. Evol. Microbiol.">
        <title>The Global Catalogue of Microorganisms (GCM) 10K type strain sequencing project: providing services to taxonomists for standard genome sequencing and annotation.</title>
        <authorList>
            <consortium name="The Broad Institute Genomics Platform"/>
            <consortium name="The Broad Institute Genome Sequencing Center for Infectious Disease"/>
            <person name="Wu L."/>
            <person name="Ma J."/>
        </authorList>
    </citation>
    <scope>NUCLEOTIDE SEQUENCE [LARGE SCALE GENOMIC DNA]</scope>
    <source>
        <strain evidence="13">JCM 17805</strain>
    </source>
</reference>
<feature type="transmembrane region" description="Helical" evidence="9">
    <location>
        <begin position="57"/>
        <end position="82"/>
    </location>
</feature>
<feature type="transmembrane region" description="Helical" evidence="9">
    <location>
        <begin position="6"/>
        <end position="36"/>
    </location>
</feature>
<dbReference type="CDD" id="cd04590">
    <property type="entry name" value="CBS_pair_CorC_HlyC_assoc"/>
    <property type="match status" value="1"/>
</dbReference>
<dbReference type="Pfam" id="PF01595">
    <property type="entry name" value="CNNM"/>
    <property type="match status" value="1"/>
</dbReference>
<dbReference type="Gene3D" id="3.10.580.10">
    <property type="entry name" value="CBS-domain"/>
    <property type="match status" value="1"/>
</dbReference>
<feature type="domain" description="CBS" evidence="10">
    <location>
        <begin position="263"/>
        <end position="321"/>
    </location>
</feature>
<keyword evidence="6 8" id="KW-0472">Membrane</keyword>
<organism evidence="12 13">
    <name type="scientific">Kistimonas scapharcae</name>
    <dbReference type="NCBI Taxonomy" id="1036133"/>
    <lineage>
        <taxon>Bacteria</taxon>
        <taxon>Pseudomonadati</taxon>
        <taxon>Pseudomonadota</taxon>
        <taxon>Gammaproteobacteria</taxon>
        <taxon>Oceanospirillales</taxon>
        <taxon>Endozoicomonadaceae</taxon>
        <taxon>Kistimonas</taxon>
    </lineage>
</organism>
<gene>
    <name evidence="12" type="ORF">GCM10023116_01270</name>
</gene>
<evidence type="ECO:0000256" key="8">
    <source>
        <dbReference type="PROSITE-ProRule" id="PRU01193"/>
    </source>
</evidence>
<dbReference type="Proteomes" id="UP001500604">
    <property type="component" value="Unassembled WGS sequence"/>
</dbReference>
<evidence type="ECO:0000256" key="3">
    <source>
        <dbReference type="ARBA" id="ARBA00022737"/>
    </source>
</evidence>
<dbReference type="Pfam" id="PF00571">
    <property type="entry name" value="CBS"/>
    <property type="match status" value="1"/>
</dbReference>
<dbReference type="InterPro" id="IPR000644">
    <property type="entry name" value="CBS_dom"/>
</dbReference>
<dbReference type="PROSITE" id="PS51846">
    <property type="entry name" value="CNNM"/>
    <property type="match status" value="1"/>
</dbReference>
<evidence type="ECO:0000256" key="4">
    <source>
        <dbReference type="ARBA" id="ARBA00022989"/>
    </source>
</evidence>
<dbReference type="InterPro" id="IPR046342">
    <property type="entry name" value="CBS_dom_sf"/>
</dbReference>
<dbReference type="InterPro" id="IPR044751">
    <property type="entry name" value="Ion_transp-like_CBS"/>
</dbReference>
<dbReference type="PANTHER" id="PTHR22777">
    <property type="entry name" value="HEMOLYSIN-RELATED"/>
    <property type="match status" value="1"/>
</dbReference>